<name>A0A917I2V0_9FLAO</name>
<evidence type="ECO:0000313" key="1">
    <source>
        <dbReference type="EMBL" id="GGH03912.1"/>
    </source>
</evidence>
<reference evidence="1" key="2">
    <citation type="submission" date="2020-09" db="EMBL/GenBank/DDBJ databases">
        <authorList>
            <person name="Sun Q."/>
            <person name="Zhou Y."/>
        </authorList>
    </citation>
    <scope>NUCLEOTIDE SEQUENCE</scope>
    <source>
        <strain evidence="1">CGMCC 1.15763</strain>
    </source>
</reference>
<protein>
    <recommendedName>
        <fullName evidence="3">Histidyl-tRNA synthetase</fullName>
    </recommendedName>
</protein>
<accession>A0A917I2V0</accession>
<dbReference type="RefSeq" id="WP_188599568.1">
    <property type="nucleotide sequence ID" value="NZ_BMJW01000003.1"/>
</dbReference>
<reference evidence="1" key="1">
    <citation type="journal article" date="2014" name="Int. J. Syst. Evol. Microbiol.">
        <title>Complete genome sequence of Corynebacterium casei LMG S-19264T (=DSM 44701T), isolated from a smear-ripened cheese.</title>
        <authorList>
            <consortium name="US DOE Joint Genome Institute (JGI-PGF)"/>
            <person name="Walter F."/>
            <person name="Albersmeier A."/>
            <person name="Kalinowski J."/>
            <person name="Ruckert C."/>
        </authorList>
    </citation>
    <scope>NUCLEOTIDE SEQUENCE</scope>
    <source>
        <strain evidence="1">CGMCC 1.15763</strain>
    </source>
</reference>
<dbReference type="AlphaFoldDB" id="A0A917I2V0"/>
<evidence type="ECO:0008006" key="3">
    <source>
        <dbReference type="Google" id="ProtNLM"/>
    </source>
</evidence>
<keyword evidence="2" id="KW-1185">Reference proteome</keyword>
<proteinExistence type="predicted"/>
<dbReference type="Pfam" id="PF20105">
    <property type="entry name" value="DUF6495"/>
    <property type="match status" value="1"/>
</dbReference>
<gene>
    <name evidence="1" type="ORF">GCM10011416_23740</name>
</gene>
<organism evidence="1 2">
    <name type="scientific">Polaribacter pacificus</name>
    <dbReference type="NCBI Taxonomy" id="1775173"/>
    <lineage>
        <taxon>Bacteria</taxon>
        <taxon>Pseudomonadati</taxon>
        <taxon>Bacteroidota</taxon>
        <taxon>Flavobacteriia</taxon>
        <taxon>Flavobacteriales</taxon>
        <taxon>Flavobacteriaceae</taxon>
    </lineage>
</organism>
<evidence type="ECO:0000313" key="2">
    <source>
        <dbReference type="Proteomes" id="UP000633278"/>
    </source>
</evidence>
<dbReference type="EMBL" id="BMJW01000003">
    <property type="protein sequence ID" value="GGH03912.1"/>
    <property type="molecule type" value="Genomic_DNA"/>
</dbReference>
<dbReference type="Proteomes" id="UP000633278">
    <property type="component" value="Unassembled WGS sequence"/>
</dbReference>
<sequence length="156" mass="18335">MKYRSLTKEQFEALHEEFALFLASQKIDAKEWKALKEEKPTVADEEMAIFSDLVWEDVLSKTTYVEHFSKQSVNFFKCEETQIHRIFVKVHKDIDLLEQEGFEWLLQHPTDESVELYTGTKAYTGERNLEIFDLIEKGAAISKGELYDYFHQLIGC</sequence>
<dbReference type="InterPro" id="IPR045470">
    <property type="entry name" value="DUF6495"/>
</dbReference>
<comment type="caution">
    <text evidence="1">The sequence shown here is derived from an EMBL/GenBank/DDBJ whole genome shotgun (WGS) entry which is preliminary data.</text>
</comment>